<protein>
    <submittedName>
        <fullName evidence="3">Kinase-like domain-containing protein</fullName>
    </submittedName>
</protein>
<dbReference type="InterPro" id="IPR002575">
    <property type="entry name" value="Aminoglycoside_PTrfase"/>
</dbReference>
<dbReference type="PANTHER" id="PTHR21310">
    <property type="entry name" value="AMINOGLYCOSIDE PHOSPHOTRANSFERASE-RELATED-RELATED"/>
    <property type="match status" value="1"/>
</dbReference>
<gene>
    <name evidence="3" type="ORF">B0T24DRAFT_714476</name>
</gene>
<dbReference type="AlphaFoldDB" id="A0AAE0NJ36"/>
<dbReference type="SUPFAM" id="SSF56112">
    <property type="entry name" value="Protein kinase-like (PK-like)"/>
    <property type="match status" value="1"/>
</dbReference>
<name>A0AAE0NJ36_9PEZI</name>
<dbReference type="Pfam" id="PF01636">
    <property type="entry name" value="APH"/>
    <property type="match status" value="1"/>
</dbReference>
<dbReference type="PANTHER" id="PTHR21310:SF15">
    <property type="entry name" value="AMINOGLYCOSIDE PHOSPHOTRANSFERASE DOMAIN-CONTAINING PROTEIN"/>
    <property type="match status" value="1"/>
</dbReference>
<evidence type="ECO:0000313" key="3">
    <source>
        <dbReference type="EMBL" id="KAK3382377.1"/>
    </source>
</evidence>
<dbReference type="CDD" id="cd05120">
    <property type="entry name" value="APH_ChoK_like"/>
    <property type="match status" value="1"/>
</dbReference>
<evidence type="ECO:0000259" key="2">
    <source>
        <dbReference type="Pfam" id="PF01636"/>
    </source>
</evidence>
<sequence>MPNQSMVSSGSNKPKLPAWLQLQIATNSIIFRRSRSQKTEKVVILPLNNRVVKHDVAANEIAAMRFVRDNTTIPVPQLVDVYDDGQADGSASIVMTLVSGDDLDKVLHTLSDEHIAAIAEELAGYVTQLRQLDTDKDVAPDGSRHGPTEVGGAGGTPGHDGMLSDGPWGPFDSVSRFHTYMRYELPLENWENESLVVQVHGKTEGAYRLTFTHADLTPRNIRVKNGKITGIIDWQFAGWYPEYWEYVKLQTTLHTSNSPSTVKWLRAVNKAFQKYELEDEASKRIFEKGGISPDGERDRCAKMLSRRGIELAGSSSLPFLSFGFQ</sequence>
<comment type="caution">
    <text evidence="3">The sequence shown here is derived from an EMBL/GenBank/DDBJ whole genome shotgun (WGS) entry which is preliminary data.</text>
</comment>
<dbReference type="InterPro" id="IPR051678">
    <property type="entry name" value="AGP_Transferase"/>
</dbReference>
<feature type="domain" description="Aminoglycoside phosphotransferase" evidence="2">
    <location>
        <begin position="36"/>
        <end position="253"/>
    </location>
</feature>
<reference evidence="3" key="1">
    <citation type="journal article" date="2023" name="Mol. Phylogenet. Evol.">
        <title>Genome-scale phylogeny and comparative genomics of the fungal order Sordariales.</title>
        <authorList>
            <person name="Hensen N."/>
            <person name="Bonometti L."/>
            <person name="Westerberg I."/>
            <person name="Brannstrom I.O."/>
            <person name="Guillou S."/>
            <person name="Cros-Aarteil S."/>
            <person name="Calhoun S."/>
            <person name="Haridas S."/>
            <person name="Kuo A."/>
            <person name="Mondo S."/>
            <person name="Pangilinan J."/>
            <person name="Riley R."/>
            <person name="LaButti K."/>
            <person name="Andreopoulos B."/>
            <person name="Lipzen A."/>
            <person name="Chen C."/>
            <person name="Yan M."/>
            <person name="Daum C."/>
            <person name="Ng V."/>
            <person name="Clum A."/>
            <person name="Steindorff A."/>
            <person name="Ohm R.A."/>
            <person name="Martin F."/>
            <person name="Silar P."/>
            <person name="Natvig D.O."/>
            <person name="Lalanne C."/>
            <person name="Gautier V."/>
            <person name="Ament-Velasquez S.L."/>
            <person name="Kruys A."/>
            <person name="Hutchinson M.I."/>
            <person name="Powell A.J."/>
            <person name="Barry K."/>
            <person name="Miller A.N."/>
            <person name="Grigoriev I.V."/>
            <person name="Debuchy R."/>
            <person name="Gladieux P."/>
            <person name="Hiltunen Thoren M."/>
            <person name="Johannesson H."/>
        </authorList>
    </citation>
    <scope>NUCLEOTIDE SEQUENCE</scope>
    <source>
        <strain evidence="3">CBS 958.72</strain>
    </source>
</reference>
<evidence type="ECO:0000256" key="1">
    <source>
        <dbReference type="SAM" id="MobiDB-lite"/>
    </source>
</evidence>
<dbReference type="GO" id="GO:0016301">
    <property type="term" value="F:kinase activity"/>
    <property type="evidence" value="ECO:0007669"/>
    <property type="project" value="UniProtKB-KW"/>
</dbReference>
<dbReference type="InterPro" id="IPR011009">
    <property type="entry name" value="Kinase-like_dom_sf"/>
</dbReference>
<evidence type="ECO:0000313" key="4">
    <source>
        <dbReference type="Proteomes" id="UP001287356"/>
    </source>
</evidence>
<dbReference type="Proteomes" id="UP001287356">
    <property type="component" value="Unassembled WGS sequence"/>
</dbReference>
<dbReference type="Gene3D" id="3.90.1200.10">
    <property type="match status" value="1"/>
</dbReference>
<feature type="compositionally biased region" description="Gly residues" evidence="1">
    <location>
        <begin position="149"/>
        <end position="158"/>
    </location>
</feature>
<proteinExistence type="predicted"/>
<keyword evidence="3" id="KW-0418">Kinase</keyword>
<keyword evidence="3" id="KW-0808">Transferase</keyword>
<keyword evidence="4" id="KW-1185">Reference proteome</keyword>
<feature type="compositionally biased region" description="Basic and acidic residues" evidence="1">
    <location>
        <begin position="136"/>
        <end position="147"/>
    </location>
</feature>
<accession>A0AAE0NJ36</accession>
<feature type="region of interest" description="Disordered" evidence="1">
    <location>
        <begin position="136"/>
        <end position="165"/>
    </location>
</feature>
<dbReference type="EMBL" id="JAULSN010000001">
    <property type="protein sequence ID" value="KAK3382377.1"/>
    <property type="molecule type" value="Genomic_DNA"/>
</dbReference>
<organism evidence="3 4">
    <name type="scientific">Lasiosphaeria ovina</name>
    <dbReference type="NCBI Taxonomy" id="92902"/>
    <lineage>
        <taxon>Eukaryota</taxon>
        <taxon>Fungi</taxon>
        <taxon>Dikarya</taxon>
        <taxon>Ascomycota</taxon>
        <taxon>Pezizomycotina</taxon>
        <taxon>Sordariomycetes</taxon>
        <taxon>Sordariomycetidae</taxon>
        <taxon>Sordariales</taxon>
        <taxon>Lasiosphaeriaceae</taxon>
        <taxon>Lasiosphaeria</taxon>
    </lineage>
</organism>
<reference evidence="3" key="2">
    <citation type="submission" date="2023-06" db="EMBL/GenBank/DDBJ databases">
        <authorList>
            <consortium name="Lawrence Berkeley National Laboratory"/>
            <person name="Haridas S."/>
            <person name="Hensen N."/>
            <person name="Bonometti L."/>
            <person name="Westerberg I."/>
            <person name="Brannstrom I.O."/>
            <person name="Guillou S."/>
            <person name="Cros-Aarteil S."/>
            <person name="Calhoun S."/>
            <person name="Kuo A."/>
            <person name="Mondo S."/>
            <person name="Pangilinan J."/>
            <person name="Riley R."/>
            <person name="Labutti K."/>
            <person name="Andreopoulos B."/>
            <person name="Lipzen A."/>
            <person name="Chen C."/>
            <person name="Yanf M."/>
            <person name="Daum C."/>
            <person name="Ng V."/>
            <person name="Clum A."/>
            <person name="Steindorff A."/>
            <person name="Ohm R."/>
            <person name="Martin F."/>
            <person name="Silar P."/>
            <person name="Natvig D."/>
            <person name="Lalanne C."/>
            <person name="Gautier V."/>
            <person name="Ament-Velasquez S.L."/>
            <person name="Kruys A."/>
            <person name="Hutchinson M.I."/>
            <person name="Powell A.J."/>
            <person name="Barry K."/>
            <person name="Miller A.N."/>
            <person name="Grigoriev I.V."/>
            <person name="Debuchy R."/>
            <person name="Gladieux P."/>
            <person name="Thoren M.H."/>
            <person name="Johannesson H."/>
        </authorList>
    </citation>
    <scope>NUCLEOTIDE SEQUENCE</scope>
    <source>
        <strain evidence="3">CBS 958.72</strain>
    </source>
</reference>